<dbReference type="InterPro" id="IPR000772">
    <property type="entry name" value="Ricin_B_lectin"/>
</dbReference>
<comment type="caution">
    <text evidence="2">The sequence shown here is derived from an EMBL/GenBank/DDBJ whole genome shotgun (WGS) entry which is preliminary data.</text>
</comment>
<dbReference type="AlphaFoldDB" id="A0A6V8KX90"/>
<reference evidence="2 3" key="1">
    <citation type="submission" date="2020-03" db="EMBL/GenBank/DDBJ databases">
        <title>Whole genome shotgun sequence of Phytohabitans rumicis NBRC 108638.</title>
        <authorList>
            <person name="Komaki H."/>
            <person name="Tamura T."/>
        </authorList>
    </citation>
    <scope>NUCLEOTIDE SEQUENCE [LARGE SCALE GENOMIC DNA]</scope>
    <source>
        <strain evidence="2 3">NBRC 108638</strain>
    </source>
</reference>
<protein>
    <recommendedName>
        <fullName evidence="1">Ricin B lectin domain-containing protein</fullName>
    </recommendedName>
</protein>
<dbReference type="RefSeq" id="WP_173073643.1">
    <property type="nucleotide sequence ID" value="NZ_BAABJB010000026.1"/>
</dbReference>
<dbReference type="PROSITE" id="PS50231">
    <property type="entry name" value="RICIN_B_LECTIN"/>
    <property type="match status" value="1"/>
</dbReference>
<dbReference type="Gene3D" id="2.80.10.50">
    <property type="match status" value="1"/>
</dbReference>
<organism evidence="2 3">
    <name type="scientific">Phytohabitans rumicis</name>
    <dbReference type="NCBI Taxonomy" id="1076125"/>
    <lineage>
        <taxon>Bacteria</taxon>
        <taxon>Bacillati</taxon>
        <taxon>Actinomycetota</taxon>
        <taxon>Actinomycetes</taxon>
        <taxon>Micromonosporales</taxon>
        <taxon>Micromonosporaceae</taxon>
    </lineage>
</organism>
<evidence type="ECO:0000313" key="3">
    <source>
        <dbReference type="Proteomes" id="UP000482960"/>
    </source>
</evidence>
<dbReference type="Pfam" id="PF14200">
    <property type="entry name" value="RicinB_lectin_2"/>
    <property type="match status" value="1"/>
</dbReference>
<name>A0A6V8KX90_9ACTN</name>
<proteinExistence type="predicted"/>
<dbReference type="CDD" id="cd00161">
    <property type="entry name" value="beta-trefoil_Ricin-like"/>
    <property type="match status" value="1"/>
</dbReference>
<dbReference type="EMBL" id="BLPG01000001">
    <property type="protein sequence ID" value="GFJ86919.1"/>
    <property type="molecule type" value="Genomic_DNA"/>
</dbReference>
<sequence length="194" mass="21400">MTVREGSRSCHVARRFTGALAIATALSGGVLTAGVAHDAAAAAAYAYAEPTHAQAADGASAADWVVQKIRNRNSWLCLVARGGRGSYVEQTECADFPDQDWEIRPYSTASSLFQFRNVHSGLCLLARGDTESWATVDICNKDYWDQLWSADGTAHVDYVTYHNFNSDLCLAARYDHPAIQTPCGNYRDQEWFPW</sequence>
<keyword evidence="3" id="KW-1185">Reference proteome</keyword>
<dbReference type="InterPro" id="IPR035992">
    <property type="entry name" value="Ricin_B-like_lectins"/>
</dbReference>
<feature type="domain" description="Ricin B lectin" evidence="1">
    <location>
        <begin position="68"/>
        <end position="131"/>
    </location>
</feature>
<reference evidence="2 3" key="2">
    <citation type="submission" date="2020-03" db="EMBL/GenBank/DDBJ databases">
        <authorList>
            <person name="Ichikawa N."/>
            <person name="Kimura A."/>
            <person name="Kitahashi Y."/>
            <person name="Uohara A."/>
        </authorList>
    </citation>
    <scope>NUCLEOTIDE SEQUENCE [LARGE SCALE GENOMIC DNA]</scope>
    <source>
        <strain evidence="2 3">NBRC 108638</strain>
    </source>
</reference>
<gene>
    <name evidence="2" type="ORF">Prum_005610</name>
</gene>
<evidence type="ECO:0000259" key="1">
    <source>
        <dbReference type="Pfam" id="PF14200"/>
    </source>
</evidence>
<dbReference type="SUPFAM" id="SSF50370">
    <property type="entry name" value="Ricin B-like lectins"/>
    <property type="match status" value="1"/>
</dbReference>
<dbReference type="Proteomes" id="UP000482960">
    <property type="component" value="Unassembled WGS sequence"/>
</dbReference>
<evidence type="ECO:0000313" key="2">
    <source>
        <dbReference type="EMBL" id="GFJ86919.1"/>
    </source>
</evidence>
<accession>A0A6V8KX90</accession>